<evidence type="ECO:0000256" key="1">
    <source>
        <dbReference type="SAM" id="SignalP"/>
    </source>
</evidence>
<evidence type="ECO:0000313" key="3">
    <source>
        <dbReference type="EMBL" id="QHT58977.1"/>
    </source>
</evidence>
<dbReference type="InterPro" id="IPR002931">
    <property type="entry name" value="Transglutaminase-like"/>
</dbReference>
<dbReference type="Gene3D" id="3.10.620.30">
    <property type="match status" value="1"/>
</dbReference>
<feature type="domain" description="SLH" evidence="2">
    <location>
        <begin position="83"/>
        <end position="146"/>
    </location>
</feature>
<dbReference type="SUPFAM" id="SSF54001">
    <property type="entry name" value="Cysteine proteinases"/>
    <property type="match status" value="1"/>
</dbReference>
<dbReference type="InterPro" id="IPR052557">
    <property type="entry name" value="CAP/Cytokinesis_protein"/>
</dbReference>
<proteinExistence type="predicted"/>
<organism evidence="3 4">
    <name type="scientific">Paenibacillus lycopersici</name>
    <dbReference type="NCBI Taxonomy" id="2704462"/>
    <lineage>
        <taxon>Bacteria</taxon>
        <taxon>Bacillati</taxon>
        <taxon>Bacillota</taxon>
        <taxon>Bacilli</taxon>
        <taxon>Bacillales</taxon>
        <taxon>Paenibacillaceae</taxon>
        <taxon>Paenibacillus</taxon>
    </lineage>
</organism>
<keyword evidence="4" id="KW-1185">Reference proteome</keyword>
<accession>A0A6C0FQ12</accession>
<sequence length="472" mass="51616">MTIANKKRGAKAMLLTNALLLSPTAAKAAHAYEPSAWAQADVDRAFAFDLIPSELADDYRKPITRAELSAVIVRLYERLTGRAVPAPTVHPFTDTDNADVRKAYALELVGGTGKGVFSPKAPVTREQLAVMLYNTIAKAGLADKLPSLASESFRDAGAIAGWAKEASERLSAAGILKGAQMKEGVLFQPKSNASREQIFSIAYRVASAYGPLYIRGESDLLEAVEHRGRELIFKDDRSKRIYEEAKRANDSIIAPGMSDFEKELAIHDYLVLHVAYDYDNYLKDTVPADSYSAFGSLVRGTAVCQGYAYAAHIMLELAGIDSQIVTGTANGGGHAWNKVNIGGEYYNLDVTWDDPVPDEKGRLAYSYFNVTDAALSQDHTWNAAEWPAATAVKYDYFEYKGWAMHSAAELKAYIANAIASRLSEVSFKAVYDGDERADISEAFAASDALSGYSYSYSGRAYTLKLRYWQPAS</sequence>
<feature type="domain" description="SLH" evidence="2">
    <location>
        <begin position="150"/>
        <end position="216"/>
    </location>
</feature>
<protein>
    <recommendedName>
        <fullName evidence="2">SLH domain-containing protein</fullName>
    </recommendedName>
</protein>
<dbReference type="RefSeq" id="WP_162355045.1">
    <property type="nucleotide sequence ID" value="NZ_CP048209.1"/>
</dbReference>
<dbReference type="EMBL" id="CP048209">
    <property type="protein sequence ID" value="QHT58977.1"/>
    <property type="molecule type" value="Genomic_DNA"/>
</dbReference>
<dbReference type="InterPro" id="IPR001119">
    <property type="entry name" value="SLH_dom"/>
</dbReference>
<dbReference type="Pfam" id="PF00395">
    <property type="entry name" value="SLH"/>
    <property type="match status" value="1"/>
</dbReference>
<name>A0A6C0FQ12_9BACL</name>
<dbReference type="InterPro" id="IPR038765">
    <property type="entry name" value="Papain-like_cys_pep_sf"/>
</dbReference>
<dbReference type="Pfam" id="PF01841">
    <property type="entry name" value="Transglut_core"/>
    <property type="match status" value="1"/>
</dbReference>
<feature type="chain" id="PRO_5025670235" description="SLH domain-containing protein" evidence="1">
    <location>
        <begin position="29"/>
        <end position="472"/>
    </location>
</feature>
<keyword evidence="1" id="KW-0732">Signal</keyword>
<dbReference type="AlphaFoldDB" id="A0A6C0FQ12"/>
<dbReference type="Proteomes" id="UP000476064">
    <property type="component" value="Chromosome"/>
</dbReference>
<dbReference type="SMART" id="SM00460">
    <property type="entry name" value="TGc"/>
    <property type="match status" value="1"/>
</dbReference>
<dbReference type="PROSITE" id="PS51272">
    <property type="entry name" value="SLH"/>
    <property type="match status" value="2"/>
</dbReference>
<reference evidence="3 4" key="1">
    <citation type="submission" date="2020-01" db="EMBL/GenBank/DDBJ databases">
        <title>Paenibacillus sp. nov., isolated from tomato rhizosphere.</title>
        <authorList>
            <person name="Weon H.-Y."/>
            <person name="Lee S.A."/>
        </authorList>
    </citation>
    <scope>NUCLEOTIDE SEQUENCE [LARGE SCALE GENOMIC DNA]</scope>
    <source>
        <strain evidence="3 4">12200R-189</strain>
    </source>
</reference>
<dbReference type="PANTHER" id="PTHR46333:SF2">
    <property type="entry name" value="CYTOKINESIS PROTEIN 3"/>
    <property type="match status" value="1"/>
</dbReference>
<gene>
    <name evidence="3" type="ORF">GXP70_02710</name>
</gene>
<evidence type="ECO:0000313" key="4">
    <source>
        <dbReference type="Proteomes" id="UP000476064"/>
    </source>
</evidence>
<feature type="signal peptide" evidence="1">
    <location>
        <begin position="1"/>
        <end position="28"/>
    </location>
</feature>
<dbReference type="KEGG" id="plyc:GXP70_02710"/>
<evidence type="ECO:0000259" key="2">
    <source>
        <dbReference type="PROSITE" id="PS51272"/>
    </source>
</evidence>
<dbReference type="PANTHER" id="PTHR46333">
    <property type="entry name" value="CYTOKINESIS PROTEIN 3"/>
    <property type="match status" value="1"/>
</dbReference>
<dbReference type="GO" id="GO:0005737">
    <property type="term" value="C:cytoplasm"/>
    <property type="evidence" value="ECO:0007669"/>
    <property type="project" value="TreeGrafter"/>
</dbReference>